<proteinExistence type="predicted"/>
<dbReference type="EMBL" id="JAEAOA010002310">
    <property type="protein sequence ID" value="KAK3598487.1"/>
    <property type="molecule type" value="Genomic_DNA"/>
</dbReference>
<reference evidence="1" key="3">
    <citation type="submission" date="2023-05" db="EMBL/GenBank/DDBJ databases">
        <authorList>
            <person name="Smith C.H."/>
        </authorList>
    </citation>
    <scope>NUCLEOTIDE SEQUENCE</scope>
    <source>
        <strain evidence="1">CHS0354</strain>
        <tissue evidence="1">Mantle</tissue>
    </source>
</reference>
<reference evidence="1" key="1">
    <citation type="journal article" date="2021" name="Genome Biol. Evol.">
        <title>A High-Quality Reference Genome for a Parasitic Bivalve with Doubly Uniparental Inheritance (Bivalvia: Unionida).</title>
        <authorList>
            <person name="Smith C.H."/>
        </authorList>
    </citation>
    <scope>NUCLEOTIDE SEQUENCE</scope>
    <source>
        <strain evidence="1">CHS0354</strain>
    </source>
</reference>
<reference evidence="1" key="2">
    <citation type="journal article" date="2021" name="Genome Biol. Evol.">
        <title>Developing a high-quality reference genome for a parasitic bivalve with doubly uniparental inheritance (Bivalvia: Unionida).</title>
        <authorList>
            <person name="Smith C.H."/>
        </authorList>
    </citation>
    <scope>NUCLEOTIDE SEQUENCE</scope>
    <source>
        <strain evidence="1">CHS0354</strain>
        <tissue evidence="1">Mantle</tissue>
    </source>
</reference>
<sequence length="51" mass="5488">MREKEGGTEVMLLTTIIYQSPTQGHGLLGRNVGTGDLLPRGTGCWEGMLGR</sequence>
<accession>A0AAE0W2W8</accession>
<evidence type="ECO:0000313" key="2">
    <source>
        <dbReference type="Proteomes" id="UP001195483"/>
    </source>
</evidence>
<gene>
    <name evidence="1" type="ORF">CHS0354_039581</name>
</gene>
<keyword evidence="2" id="KW-1185">Reference proteome</keyword>
<feature type="non-terminal residue" evidence="1">
    <location>
        <position position="51"/>
    </location>
</feature>
<protein>
    <submittedName>
        <fullName evidence="1">Uncharacterized protein</fullName>
    </submittedName>
</protein>
<organism evidence="1 2">
    <name type="scientific">Potamilus streckersoni</name>
    <dbReference type="NCBI Taxonomy" id="2493646"/>
    <lineage>
        <taxon>Eukaryota</taxon>
        <taxon>Metazoa</taxon>
        <taxon>Spiralia</taxon>
        <taxon>Lophotrochozoa</taxon>
        <taxon>Mollusca</taxon>
        <taxon>Bivalvia</taxon>
        <taxon>Autobranchia</taxon>
        <taxon>Heteroconchia</taxon>
        <taxon>Palaeoheterodonta</taxon>
        <taxon>Unionida</taxon>
        <taxon>Unionoidea</taxon>
        <taxon>Unionidae</taxon>
        <taxon>Ambleminae</taxon>
        <taxon>Lampsilini</taxon>
        <taxon>Potamilus</taxon>
    </lineage>
</organism>
<dbReference type="AlphaFoldDB" id="A0AAE0W2W8"/>
<evidence type="ECO:0000313" key="1">
    <source>
        <dbReference type="EMBL" id="KAK3598487.1"/>
    </source>
</evidence>
<name>A0AAE0W2W8_9BIVA</name>
<comment type="caution">
    <text evidence="1">The sequence shown here is derived from an EMBL/GenBank/DDBJ whole genome shotgun (WGS) entry which is preliminary data.</text>
</comment>
<dbReference type="Proteomes" id="UP001195483">
    <property type="component" value="Unassembled WGS sequence"/>
</dbReference>